<dbReference type="EMBL" id="CADCWI010000029">
    <property type="protein sequence ID" value="CAA9545556.1"/>
    <property type="molecule type" value="Genomic_DNA"/>
</dbReference>
<name>A0A6J4UAZ4_9BACT</name>
<sequence>MIGVLSAIGIVLAGEQASERVEHRLGSLMNELPGEQPICTGSGRSVHSRRWQVALYCYHHCAMGVRSVRVVTRVASIPFQDFTRFR</sequence>
<reference evidence="1" key="1">
    <citation type="submission" date="2020-02" db="EMBL/GenBank/DDBJ databases">
        <authorList>
            <person name="Meier V. D."/>
        </authorList>
    </citation>
    <scope>NUCLEOTIDE SEQUENCE</scope>
    <source>
        <strain evidence="1">AVDCRST_MAG43</strain>
    </source>
</reference>
<protein>
    <submittedName>
        <fullName evidence="1">Uncharacterized protein</fullName>
    </submittedName>
</protein>
<gene>
    <name evidence="1" type="ORF">AVDCRST_MAG43-555</name>
</gene>
<accession>A0A6J4UAZ4</accession>
<dbReference type="AlphaFoldDB" id="A0A6J4UAZ4"/>
<organism evidence="1">
    <name type="scientific">uncultured Thermomicrobiales bacterium</name>
    <dbReference type="NCBI Taxonomy" id="1645740"/>
    <lineage>
        <taxon>Bacteria</taxon>
        <taxon>Pseudomonadati</taxon>
        <taxon>Thermomicrobiota</taxon>
        <taxon>Thermomicrobia</taxon>
        <taxon>Thermomicrobiales</taxon>
        <taxon>environmental samples</taxon>
    </lineage>
</organism>
<evidence type="ECO:0000313" key="1">
    <source>
        <dbReference type="EMBL" id="CAA9545556.1"/>
    </source>
</evidence>
<proteinExistence type="predicted"/>